<organism evidence="1 2">
    <name type="scientific">Novipirellula artificiosorum</name>
    <dbReference type="NCBI Taxonomy" id="2528016"/>
    <lineage>
        <taxon>Bacteria</taxon>
        <taxon>Pseudomonadati</taxon>
        <taxon>Planctomycetota</taxon>
        <taxon>Planctomycetia</taxon>
        <taxon>Pirellulales</taxon>
        <taxon>Pirellulaceae</taxon>
        <taxon>Novipirellula</taxon>
    </lineage>
</organism>
<sequence>MKPITLRCFLMSPHNRRAKARSESLHALAVKTNPKPFAIRHKQATNPFWLKVKQQTRATHKRGEAIDALVTLGRLH</sequence>
<dbReference type="AlphaFoldDB" id="A0A5C6DWE6"/>
<comment type="caution">
    <text evidence="1">The sequence shown here is derived from an EMBL/GenBank/DDBJ whole genome shotgun (WGS) entry which is preliminary data.</text>
</comment>
<dbReference type="Proteomes" id="UP000319143">
    <property type="component" value="Unassembled WGS sequence"/>
</dbReference>
<gene>
    <name evidence="1" type="ORF">Poly41_13870</name>
</gene>
<accession>A0A5C6DWE6</accession>
<name>A0A5C6DWE6_9BACT</name>
<protein>
    <submittedName>
        <fullName evidence="1">Uncharacterized protein</fullName>
    </submittedName>
</protein>
<evidence type="ECO:0000313" key="1">
    <source>
        <dbReference type="EMBL" id="TWU40554.1"/>
    </source>
</evidence>
<dbReference type="EMBL" id="SJPV01000002">
    <property type="protein sequence ID" value="TWU40554.1"/>
    <property type="molecule type" value="Genomic_DNA"/>
</dbReference>
<evidence type="ECO:0000313" key="2">
    <source>
        <dbReference type="Proteomes" id="UP000319143"/>
    </source>
</evidence>
<reference evidence="1 2" key="1">
    <citation type="submission" date="2019-02" db="EMBL/GenBank/DDBJ databases">
        <title>Deep-cultivation of Planctomycetes and their phenomic and genomic characterization uncovers novel biology.</title>
        <authorList>
            <person name="Wiegand S."/>
            <person name="Jogler M."/>
            <person name="Boedeker C."/>
            <person name="Pinto D."/>
            <person name="Vollmers J."/>
            <person name="Rivas-Marin E."/>
            <person name="Kohn T."/>
            <person name="Peeters S.H."/>
            <person name="Heuer A."/>
            <person name="Rast P."/>
            <person name="Oberbeckmann S."/>
            <person name="Bunk B."/>
            <person name="Jeske O."/>
            <person name="Meyerdierks A."/>
            <person name="Storesund J.E."/>
            <person name="Kallscheuer N."/>
            <person name="Luecker S."/>
            <person name="Lage O.M."/>
            <person name="Pohl T."/>
            <person name="Merkel B.J."/>
            <person name="Hornburger P."/>
            <person name="Mueller R.-W."/>
            <person name="Bruemmer F."/>
            <person name="Labrenz M."/>
            <person name="Spormann A.M."/>
            <person name="Op Den Camp H."/>
            <person name="Overmann J."/>
            <person name="Amann R."/>
            <person name="Jetten M.S.M."/>
            <person name="Mascher T."/>
            <person name="Medema M.H."/>
            <person name="Devos D.P."/>
            <person name="Kaster A.-K."/>
            <person name="Ovreas L."/>
            <person name="Rohde M."/>
            <person name="Galperin M.Y."/>
            <person name="Jogler C."/>
        </authorList>
    </citation>
    <scope>NUCLEOTIDE SEQUENCE [LARGE SCALE GENOMIC DNA]</scope>
    <source>
        <strain evidence="1 2">Poly41</strain>
    </source>
</reference>
<proteinExistence type="predicted"/>
<keyword evidence="2" id="KW-1185">Reference proteome</keyword>